<sequence>MGDGGADEHDAGEPPGGAVADGGRGQQDGAQQEEGGRAGPHRVGRHDHDIRVHAGDGHRLALRRPPQHEVDERQHQRLGREHDGAQARREPAQHHVHGPHPFLRKRATGPFDAWRLLTGKRADKGCARRDCGTPRGGRPRKESVGRS</sequence>
<feature type="region of interest" description="Disordered" evidence="1">
    <location>
        <begin position="1"/>
        <end position="147"/>
    </location>
</feature>
<reference evidence="2" key="3">
    <citation type="submission" date="2013-01" db="EMBL/GenBank/DDBJ databases">
        <authorList>
            <person name="Nam D.H."/>
            <person name="Demirev A.V."/>
        </authorList>
    </citation>
    <scope>NUCLEOTIDE SEQUENCE</scope>
    <source>
        <strain evidence="2">NRRL 15443</strain>
    </source>
</reference>
<accession>B9VRF8</accession>
<feature type="compositionally biased region" description="Basic and acidic residues" evidence="1">
    <location>
        <begin position="1"/>
        <end position="12"/>
    </location>
</feature>
<feature type="compositionally biased region" description="Basic residues" evidence="1">
    <location>
        <begin position="94"/>
        <end position="107"/>
    </location>
</feature>
<feature type="compositionally biased region" description="Basic and acidic residues" evidence="1">
    <location>
        <begin position="66"/>
        <end position="93"/>
    </location>
</feature>
<evidence type="ECO:0000313" key="2">
    <source>
        <dbReference type="EMBL" id="ACM44497.1"/>
    </source>
</evidence>
<dbReference type="EMBL" id="FJ595232">
    <property type="protein sequence ID" value="ACM44497.1"/>
    <property type="molecule type" value="Genomic_DNA"/>
</dbReference>
<evidence type="ECO:0000256" key="1">
    <source>
        <dbReference type="SAM" id="MobiDB-lite"/>
    </source>
</evidence>
<reference evidence="2" key="2">
    <citation type="journal article" date="2010" name="Appl. Microbiol. Biotechnol.">
        <title>The role of acyl-coenzyme A carboxylase complex in lipstatin biosynthesis of Streptomyces toxytricini.</title>
        <authorList>
            <person name="Demirev A.V."/>
            <person name="Khanal A."/>
            <person name="Sedai B.R."/>
            <person name="Lim S.K."/>
            <person name="Na M.K."/>
            <person name="Nam D.H."/>
        </authorList>
    </citation>
    <scope>NUCLEOTIDE SEQUENCE</scope>
    <source>
        <strain evidence="2">NRRL 15443</strain>
    </source>
</reference>
<organism evidence="2">
    <name type="scientific">Streptomyces toxytricini</name>
    <name type="common">Actinomyces toxytricini</name>
    <dbReference type="NCBI Taxonomy" id="67369"/>
    <lineage>
        <taxon>Bacteria</taxon>
        <taxon>Bacillati</taxon>
        <taxon>Actinomycetota</taxon>
        <taxon>Actinomycetes</taxon>
        <taxon>Kitasatosporales</taxon>
        <taxon>Streptomycetaceae</taxon>
        <taxon>Streptomyces</taxon>
    </lineage>
</organism>
<feature type="compositionally biased region" description="Basic and acidic residues" evidence="1">
    <location>
        <begin position="120"/>
        <end position="132"/>
    </location>
</feature>
<name>B9VRF8_STRT5</name>
<reference evidence="2" key="1">
    <citation type="journal article" date="2009" name="J. Microbiol.">
        <title>Identification and characterization of acetyl-CoA carboxylase gene cluster in Streptomyces toxytricini.</title>
        <authorList>
            <person name="Demirev A.V."/>
            <person name="Lee J.S."/>
            <person name="Sedai B.R."/>
            <person name="Ivanov I.G."/>
            <person name="Nam D.H."/>
        </authorList>
    </citation>
    <scope>NUCLEOTIDE SEQUENCE</scope>
    <source>
        <strain evidence="2">NRRL 15443</strain>
    </source>
</reference>
<dbReference type="AlphaFoldDB" id="B9VRF8"/>
<feature type="compositionally biased region" description="Basic and acidic residues" evidence="1">
    <location>
        <begin position="46"/>
        <end position="59"/>
    </location>
</feature>
<protein>
    <submittedName>
        <fullName evidence="2">Uncharacterized protein</fullName>
    </submittedName>
</protein>
<proteinExistence type="predicted"/>